<keyword evidence="1" id="KW-0812">Transmembrane</keyword>
<evidence type="ECO:0000256" key="2">
    <source>
        <dbReference type="SAM" id="SignalP"/>
    </source>
</evidence>
<feature type="transmembrane region" description="Helical" evidence="1">
    <location>
        <begin position="89"/>
        <end position="110"/>
    </location>
</feature>
<feature type="transmembrane region" description="Helical" evidence="1">
    <location>
        <begin position="48"/>
        <end position="69"/>
    </location>
</feature>
<evidence type="ECO:0008006" key="5">
    <source>
        <dbReference type="Google" id="ProtNLM"/>
    </source>
</evidence>
<reference evidence="3 4" key="1">
    <citation type="journal article" date="2016" name="Nat. Commun.">
        <title>Thousands of microbial genomes shed light on interconnected biogeochemical processes in an aquifer system.</title>
        <authorList>
            <person name="Anantharaman K."/>
            <person name="Brown C.T."/>
            <person name="Hug L.A."/>
            <person name="Sharon I."/>
            <person name="Castelle C.J."/>
            <person name="Probst A.J."/>
            <person name="Thomas B.C."/>
            <person name="Singh A."/>
            <person name="Wilkins M.J."/>
            <person name="Karaoz U."/>
            <person name="Brodie E.L."/>
            <person name="Williams K.H."/>
            <person name="Hubbard S.S."/>
            <person name="Banfield J.F."/>
        </authorList>
    </citation>
    <scope>NUCLEOTIDE SEQUENCE [LARGE SCALE GENOMIC DNA]</scope>
</reference>
<keyword evidence="1" id="KW-0472">Membrane</keyword>
<evidence type="ECO:0000313" key="3">
    <source>
        <dbReference type="EMBL" id="OGZ10784.1"/>
    </source>
</evidence>
<feature type="signal peptide" evidence="2">
    <location>
        <begin position="1"/>
        <end position="24"/>
    </location>
</feature>
<dbReference type="Proteomes" id="UP000178636">
    <property type="component" value="Unassembled WGS sequence"/>
</dbReference>
<sequence length="125" mass="13075">MYLRRFTQLSLGSTAAFLPTTAFALSNFANGLGNPTPGAGGTLWEFIYLLIDIIQWVALPVLAACIVYAGFQLVSAGGDETKVTSGKRWLVSSLIGVVIILGAHVIAGVVCGTAKLFDDTIVCPA</sequence>
<protein>
    <recommendedName>
        <fullName evidence="5">TrbC/VIRB2 family protein</fullName>
    </recommendedName>
</protein>
<dbReference type="Pfam" id="PF18895">
    <property type="entry name" value="T4SS_pilin"/>
    <property type="match status" value="1"/>
</dbReference>
<keyword evidence="1" id="KW-1133">Transmembrane helix</keyword>
<evidence type="ECO:0000256" key="1">
    <source>
        <dbReference type="SAM" id="Phobius"/>
    </source>
</evidence>
<gene>
    <name evidence="3" type="ORF">A3C93_05730</name>
</gene>
<dbReference type="STRING" id="1798664.A3C93_05730"/>
<feature type="chain" id="PRO_5009582494" description="TrbC/VIRB2 family protein" evidence="2">
    <location>
        <begin position="25"/>
        <end position="125"/>
    </location>
</feature>
<dbReference type="AlphaFoldDB" id="A0A1G2DAY2"/>
<dbReference type="InterPro" id="IPR043993">
    <property type="entry name" value="T4SS_pilin"/>
</dbReference>
<accession>A0A1G2DAY2</accession>
<evidence type="ECO:0000313" key="4">
    <source>
        <dbReference type="Proteomes" id="UP000178636"/>
    </source>
</evidence>
<dbReference type="EMBL" id="MHLO01000046">
    <property type="protein sequence ID" value="OGZ10784.1"/>
    <property type="molecule type" value="Genomic_DNA"/>
</dbReference>
<organism evidence="3 4">
    <name type="scientific">Candidatus Lloydbacteria bacterium RIFCSPHIGHO2_02_FULL_54_17</name>
    <dbReference type="NCBI Taxonomy" id="1798664"/>
    <lineage>
        <taxon>Bacteria</taxon>
        <taxon>Candidatus Lloydiibacteriota</taxon>
    </lineage>
</organism>
<proteinExistence type="predicted"/>
<name>A0A1G2DAY2_9BACT</name>
<comment type="caution">
    <text evidence="3">The sequence shown here is derived from an EMBL/GenBank/DDBJ whole genome shotgun (WGS) entry which is preliminary data.</text>
</comment>
<keyword evidence="2" id="KW-0732">Signal</keyword>